<dbReference type="CDD" id="cd07377">
    <property type="entry name" value="WHTH_GntR"/>
    <property type="match status" value="1"/>
</dbReference>
<dbReference type="PRINTS" id="PR00035">
    <property type="entry name" value="HTHGNTR"/>
</dbReference>
<dbReference type="RefSeq" id="WP_236628876.1">
    <property type="nucleotide sequence ID" value="NZ_JACHBQ010000001.1"/>
</dbReference>
<dbReference type="AlphaFoldDB" id="A0A7W8ZTN1"/>
<evidence type="ECO:0000313" key="6">
    <source>
        <dbReference type="Proteomes" id="UP000561726"/>
    </source>
</evidence>
<dbReference type="InterPro" id="IPR036388">
    <property type="entry name" value="WH-like_DNA-bd_sf"/>
</dbReference>
<protein>
    <submittedName>
        <fullName evidence="5">DNA-binding GntR family transcriptional regulator</fullName>
    </submittedName>
</protein>
<accession>A0A7W8ZTN1</accession>
<evidence type="ECO:0000256" key="3">
    <source>
        <dbReference type="ARBA" id="ARBA00023163"/>
    </source>
</evidence>
<dbReference type="GO" id="GO:0003700">
    <property type="term" value="F:DNA-binding transcription factor activity"/>
    <property type="evidence" value="ECO:0007669"/>
    <property type="project" value="InterPro"/>
</dbReference>
<reference evidence="5 6" key="1">
    <citation type="submission" date="2020-08" db="EMBL/GenBank/DDBJ databases">
        <title>Sequencing the genomes of 1000 actinobacteria strains.</title>
        <authorList>
            <person name="Klenk H.-P."/>
        </authorList>
    </citation>
    <scope>NUCLEOTIDE SEQUENCE [LARGE SCALE GENOMIC DNA]</scope>
    <source>
        <strain evidence="5 6">DSM 21065</strain>
    </source>
</reference>
<dbReference type="SMART" id="SM00345">
    <property type="entry name" value="HTH_GNTR"/>
    <property type="match status" value="1"/>
</dbReference>
<comment type="caution">
    <text evidence="5">The sequence shown here is derived from an EMBL/GenBank/DDBJ whole genome shotgun (WGS) entry which is preliminary data.</text>
</comment>
<organism evidence="5 6">
    <name type="scientific">Cryobacterium roopkundense</name>
    <dbReference type="NCBI Taxonomy" id="1001240"/>
    <lineage>
        <taxon>Bacteria</taxon>
        <taxon>Bacillati</taxon>
        <taxon>Actinomycetota</taxon>
        <taxon>Actinomycetes</taxon>
        <taxon>Micrococcales</taxon>
        <taxon>Microbacteriaceae</taxon>
        <taxon>Cryobacterium</taxon>
    </lineage>
</organism>
<sequence length="231" mass="24769">MPLSPADQIASPRYRVQDAIRADIVLGTLAPGSRITESSLATTYGTSRVPVREALHALEAEGFVESRAYAGSRVCEIPVADADDLFAIREVLEAAISRRAAERARAQFSAAPFAAWAPARRELARLLDAGDAAVEAGTLESLPALNGLFHLGLADLSGSTSLTVLLKQISRKIEWLYAADKQSRGKRLWQDHRPIMAAIDAGDADLAQRLMADHVGSARSGYLSRFESAGS</sequence>
<dbReference type="SUPFAM" id="SSF48008">
    <property type="entry name" value="GntR ligand-binding domain-like"/>
    <property type="match status" value="1"/>
</dbReference>
<dbReference type="EMBL" id="JACHBQ010000001">
    <property type="protein sequence ID" value="MBB5639986.1"/>
    <property type="molecule type" value="Genomic_DNA"/>
</dbReference>
<dbReference type="InterPro" id="IPR011711">
    <property type="entry name" value="GntR_C"/>
</dbReference>
<dbReference type="PANTHER" id="PTHR43537:SF24">
    <property type="entry name" value="GLUCONATE OPERON TRANSCRIPTIONAL REPRESSOR"/>
    <property type="match status" value="1"/>
</dbReference>
<evidence type="ECO:0000313" key="5">
    <source>
        <dbReference type="EMBL" id="MBB5639986.1"/>
    </source>
</evidence>
<dbReference type="Pfam" id="PF00392">
    <property type="entry name" value="GntR"/>
    <property type="match status" value="1"/>
</dbReference>
<dbReference type="InterPro" id="IPR008920">
    <property type="entry name" value="TF_FadR/GntR_C"/>
</dbReference>
<name>A0A7W8ZTN1_9MICO</name>
<dbReference type="Proteomes" id="UP000561726">
    <property type="component" value="Unassembled WGS sequence"/>
</dbReference>
<keyword evidence="2 5" id="KW-0238">DNA-binding</keyword>
<dbReference type="PROSITE" id="PS50949">
    <property type="entry name" value="HTH_GNTR"/>
    <property type="match status" value="1"/>
</dbReference>
<gene>
    <name evidence="5" type="ORF">BJ997_000534</name>
</gene>
<dbReference type="Gene3D" id="1.10.10.10">
    <property type="entry name" value="Winged helix-like DNA-binding domain superfamily/Winged helix DNA-binding domain"/>
    <property type="match status" value="1"/>
</dbReference>
<dbReference type="InterPro" id="IPR000524">
    <property type="entry name" value="Tscrpt_reg_HTH_GntR"/>
</dbReference>
<evidence type="ECO:0000256" key="1">
    <source>
        <dbReference type="ARBA" id="ARBA00023015"/>
    </source>
</evidence>
<evidence type="ECO:0000259" key="4">
    <source>
        <dbReference type="PROSITE" id="PS50949"/>
    </source>
</evidence>
<dbReference type="SUPFAM" id="SSF46785">
    <property type="entry name" value="Winged helix' DNA-binding domain"/>
    <property type="match status" value="1"/>
</dbReference>
<dbReference type="GO" id="GO:0003677">
    <property type="term" value="F:DNA binding"/>
    <property type="evidence" value="ECO:0007669"/>
    <property type="project" value="UniProtKB-KW"/>
</dbReference>
<keyword evidence="1" id="KW-0805">Transcription regulation</keyword>
<dbReference type="PANTHER" id="PTHR43537">
    <property type="entry name" value="TRANSCRIPTIONAL REGULATOR, GNTR FAMILY"/>
    <property type="match status" value="1"/>
</dbReference>
<evidence type="ECO:0000256" key="2">
    <source>
        <dbReference type="ARBA" id="ARBA00023125"/>
    </source>
</evidence>
<feature type="domain" description="HTH gntR-type" evidence="4">
    <location>
        <begin position="10"/>
        <end position="77"/>
    </location>
</feature>
<dbReference type="SMART" id="SM00895">
    <property type="entry name" value="FCD"/>
    <property type="match status" value="1"/>
</dbReference>
<keyword evidence="3" id="KW-0804">Transcription</keyword>
<proteinExistence type="predicted"/>
<dbReference type="Pfam" id="PF07729">
    <property type="entry name" value="FCD"/>
    <property type="match status" value="1"/>
</dbReference>
<dbReference type="InterPro" id="IPR036390">
    <property type="entry name" value="WH_DNA-bd_sf"/>
</dbReference>
<dbReference type="Gene3D" id="1.20.120.530">
    <property type="entry name" value="GntR ligand-binding domain-like"/>
    <property type="match status" value="1"/>
</dbReference>